<sequence length="188" mass="20752">MEKPSLRQMSIRSDGRAPGVMHKQPDHLRKNDRIELLLHIIRELGKDGITADRLKEVAEDNKRSLENTSDVGIFFEILRVRKMEERYGRGEVDRNIPVYVNNHGFSPKRDEVEGSADGANCPILTEGAAGYTEGGLLKLSFSIEQPAAPPTTSIGKMGVPDPSLLGNFTLGEPWVIGLGAGSDKCKWR</sequence>
<reference evidence="3" key="1">
    <citation type="journal article" date="2023" name="IMA Fungus">
        <title>Comparative genomic study of the Penicillium genus elucidates a diverse pangenome and 15 lateral gene transfer events.</title>
        <authorList>
            <person name="Petersen C."/>
            <person name="Sorensen T."/>
            <person name="Nielsen M.R."/>
            <person name="Sondergaard T.E."/>
            <person name="Sorensen J.L."/>
            <person name="Fitzpatrick D.A."/>
            <person name="Frisvad J.C."/>
            <person name="Nielsen K.L."/>
        </authorList>
    </citation>
    <scope>NUCLEOTIDE SEQUENCE</scope>
    <source>
        <strain evidence="3">IBT 15450</strain>
    </source>
</reference>
<comment type="caution">
    <text evidence="3">The sequence shown here is derived from an EMBL/GenBank/DDBJ whole genome shotgun (WGS) entry which is preliminary data.</text>
</comment>
<dbReference type="Proteomes" id="UP001219568">
    <property type="component" value="Unassembled WGS sequence"/>
</dbReference>
<gene>
    <name evidence="3" type="ORF">N7460_007119</name>
</gene>
<evidence type="ECO:0000313" key="3">
    <source>
        <dbReference type="EMBL" id="KAJ6039087.1"/>
    </source>
</evidence>
<keyword evidence="4" id="KW-1185">Reference proteome</keyword>
<evidence type="ECO:0000256" key="1">
    <source>
        <dbReference type="SAM" id="MobiDB-lite"/>
    </source>
</evidence>
<name>A0AAD6IAL2_PENCN</name>
<feature type="region of interest" description="Disordered" evidence="1">
    <location>
        <begin position="1"/>
        <end position="26"/>
    </location>
</feature>
<accession>A0AAD6IAL2</accession>
<protein>
    <recommendedName>
        <fullName evidence="2">Subtelomeric hrmA-associated cluster protein AFUB-079030/YDR124W-like helical bundle domain-containing protein</fullName>
    </recommendedName>
</protein>
<dbReference type="AlphaFoldDB" id="A0AAD6IAL2"/>
<evidence type="ECO:0000313" key="4">
    <source>
        <dbReference type="Proteomes" id="UP001219568"/>
    </source>
</evidence>
<dbReference type="Pfam" id="PF11001">
    <property type="entry name" value="AFUB_07903_YDR124W_hel"/>
    <property type="match status" value="1"/>
</dbReference>
<proteinExistence type="predicted"/>
<feature type="domain" description="Subtelomeric hrmA-associated cluster protein AFUB-079030/YDR124W-like helical bundle" evidence="2">
    <location>
        <begin position="19"/>
        <end position="83"/>
    </location>
</feature>
<organism evidence="3 4">
    <name type="scientific">Penicillium canescens</name>
    <dbReference type="NCBI Taxonomy" id="5083"/>
    <lineage>
        <taxon>Eukaryota</taxon>
        <taxon>Fungi</taxon>
        <taxon>Dikarya</taxon>
        <taxon>Ascomycota</taxon>
        <taxon>Pezizomycotina</taxon>
        <taxon>Eurotiomycetes</taxon>
        <taxon>Eurotiomycetidae</taxon>
        <taxon>Eurotiales</taxon>
        <taxon>Aspergillaceae</taxon>
        <taxon>Penicillium</taxon>
    </lineage>
</organism>
<dbReference type="PANTHER" id="PTHR36102">
    <property type="entry name" value="CHROMOSOME 10, WHOLE GENOME SHOTGUN SEQUENCE"/>
    <property type="match status" value="1"/>
</dbReference>
<dbReference type="InterPro" id="IPR047092">
    <property type="entry name" value="AFUB_07903/YDR124W-like_hel"/>
</dbReference>
<dbReference type="PANTHER" id="PTHR36102:SF5">
    <property type="entry name" value="YDR124W-LIKE HELICAL BUNDLE DOMAIN-CONTAINING PROTEIN"/>
    <property type="match status" value="1"/>
</dbReference>
<evidence type="ECO:0000259" key="2">
    <source>
        <dbReference type="Pfam" id="PF11001"/>
    </source>
</evidence>
<reference evidence="3" key="2">
    <citation type="submission" date="2023-01" db="EMBL/GenBank/DDBJ databases">
        <authorList>
            <person name="Petersen C."/>
        </authorList>
    </citation>
    <scope>NUCLEOTIDE SEQUENCE</scope>
    <source>
        <strain evidence="3">IBT 15450</strain>
    </source>
</reference>
<dbReference type="EMBL" id="JAQJZL010000006">
    <property type="protein sequence ID" value="KAJ6039087.1"/>
    <property type="molecule type" value="Genomic_DNA"/>
</dbReference>
<dbReference type="InterPro" id="IPR021264">
    <property type="entry name" value="AFUB_079030/YDR124W-like"/>
</dbReference>